<evidence type="ECO:0000256" key="7">
    <source>
        <dbReference type="SAM" id="Phobius"/>
    </source>
</evidence>
<evidence type="ECO:0000313" key="8">
    <source>
        <dbReference type="EMBL" id="PIP19550.1"/>
    </source>
</evidence>
<reference evidence="8 9" key="1">
    <citation type="submission" date="2017-09" db="EMBL/GenBank/DDBJ databases">
        <title>Depth-based differentiation of microbial function through sediment-hosted aquifers and enrichment of novel symbionts in the deep terrestrial subsurface.</title>
        <authorList>
            <person name="Probst A.J."/>
            <person name="Ladd B."/>
            <person name="Jarett J.K."/>
            <person name="Geller-Mcgrath D.E."/>
            <person name="Sieber C.M."/>
            <person name="Emerson J.B."/>
            <person name="Anantharaman K."/>
            <person name="Thomas B.C."/>
            <person name="Malmstrom R."/>
            <person name="Stieglmeier M."/>
            <person name="Klingl A."/>
            <person name="Woyke T."/>
            <person name="Ryan C.M."/>
            <person name="Banfield J.F."/>
        </authorList>
    </citation>
    <scope>NUCLEOTIDE SEQUENCE [LARGE SCALE GENOMIC DNA]</scope>
    <source>
        <strain evidence="8">CG23_combo_of_CG06-09_8_20_14_all_41_10</strain>
    </source>
</reference>
<dbReference type="Pfam" id="PF03773">
    <property type="entry name" value="ArsP_1"/>
    <property type="match status" value="1"/>
</dbReference>
<dbReference type="GO" id="GO:0005886">
    <property type="term" value="C:plasma membrane"/>
    <property type="evidence" value="ECO:0007669"/>
    <property type="project" value="UniProtKB-SubCell"/>
</dbReference>
<feature type="transmembrane region" description="Helical" evidence="7">
    <location>
        <begin position="71"/>
        <end position="96"/>
    </location>
</feature>
<sequence length="319" mass="35164">MLQLIVDWLTYSFLKLDSGSKIGSAINFFIYDSVKIMLLLFVMISIIGFLRSFLSQQKVKAWIVGTKGWGNFFASLFGAITPFCSCSSIPLFISFLDAGIPLGVTFSFLITSPLINEYLVVLMLGFFGWKITLAYVISGMAIGIIAGIILGKMKLEKYIEKDIVAKDEEEACEVKPKRIKQRIIFGINEAKCIVKKLWIWVLLGVGLGALIHNYIPQAAIQSIVSKTGVFSVPIATLIGVPMYGSCAAIVPIAVVLFQKGFPLGTALAFMMAVAALSLPEAIMLRRAMKLKLMIIFFGITTIDIILTGYLFNFLQRILV</sequence>
<proteinExistence type="inferred from homology"/>
<feature type="transmembrane region" description="Helical" evidence="7">
    <location>
        <begin position="133"/>
        <end position="151"/>
    </location>
</feature>
<evidence type="ECO:0000256" key="4">
    <source>
        <dbReference type="ARBA" id="ARBA00022692"/>
    </source>
</evidence>
<dbReference type="InterPro" id="IPR053166">
    <property type="entry name" value="UPF0718_permease"/>
</dbReference>
<name>A0A2G9YJY4_9BACT</name>
<dbReference type="Proteomes" id="UP000231292">
    <property type="component" value="Unassembled WGS sequence"/>
</dbReference>
<protein>
    <recommendedName>
        <fullName evidence="10">Permease</fullName>
    </recommendedName>
</protein>
<evidence type="ECO:0000256" key="6">
    <source>
        <dbReference type="ARBA" id="ARBA00023136"/>
    </source>
</evidence>
<keyword evidence="5 7" id="KW-1133">Transmembrane helix</keyword>
<gene>
    <name evidence="8" type="ORF">COX41_02285</name>
</gene>
<feature type="transmembrane region" description="Helical" evidence="7">
    <location>
        <begin position="290"/>
        <end position="311"/>
    </location>
</feature>
<feature type="transmembrane region" description="Helical" evidence="7">
    <location>
        <begin position="28"/>
        <end position="50"/>
    </location>
</feature>
<keyword evidence="6 7" id="KW-0472">Membrane</keyword>
<comment type="similarity">
    <text evidence="2">Belongs to the UPF0718 family.</text>
</comment>
<dbReference type="AlphaFoldDB" id="A0A2G9YJY4"/>
<dbReference type="EMBL" id="PCRK01000048">
    <property type="protein sequence ID" value="PIP19550.1"/>
    <property type="molecule type" value="Genomic_DNA"/>
</dbReference>
<dbReference type="InterPro" id="IPR005524">
    <property type="entry name" value="DUF318"/>
</dbReference>
<evidence type="ECO:0000313" key="9">
    <source>
        <dbReference type="Proteomes" id="UP000231292"/>
    </source>
</evidence>
<organism evidence="8 9">
    <name type="scientific">Candidatus Sherwoodlollariibacterium unditelluris</name>
    <dbReference type="NCBI Taxonomy" id="1974757"/>
    <lineage>
        <taxon>Bacteria</taxon>
        <taxon>Pseudomonadati</taxon>
        <taxon>Candidatus Omnitrophota</taxon>
        <taxon>Candidatus Sherwoodlollariibacterium</taxon>
    </lineage>
</organism>
<keyword evidence="4 7" id="KW-0812">Transmembrane</keyword>
<feature type="transmembrane region" description="Helical" evidence="7">
    <location>
        <begin position="227"/>
        <end position="254"/>
    </location>
</feature>
<dbReference type="PANTHER" id="PTHR42775:SF2">
    <property type="entry name" value="PERMEASE"/>
    <property type="match status" value="1"/>
</dbReference>
<evidence type="ECO:0000256" key="2">
    <source>
        <dbReference type="ARBA" id="ARBA00006386"/>
    </source>
</evidence>
<comment type="subcellular location">
    <subcellularLocation>
        <location evidence="1">Cell membrane</location>
        <topology evidence="1">Multi-pass membrane protein</topology>
    </subcellularLocation>
</comment>
<evidence type="ECO:0008006" key="10">
    <source>
        <dbReference type="Google" id="ProtNLM"/>
    </source>
</evidence>
<keyword evidence="3" id="KW-1003">Cell membrane</keyword>
<evidence type="ECO:0000256" key="5">
    <source>
        <dbReference type="ARBA" id="ARBA00022989"/>
    </source>
</evidence>
<evidence type="ECO:0000256" key="3">
    <source>
        <dbReference type="ARBA" id="ARBA00022475"/>
    </source>
</evidence>
<feature type="transmembrane region" description="Helical" evidence="7">
    <location>
        <begin position="197"/>
        <end position="215"/>
    </location>
</feature>
<evidence type="ECO:0000256" key="1">
    <source>
        <dbReference type="ARBA" id="ARBA00004651"/>
    </source>
</evidence>
<comment type="caution">
    <text evidence="8">The sequence shown here is derived from an EMBL/GenBank/DDBJ whole genome shotgun (WGS) entry which is preliminary data.</text>
</comment>
<feature type="transmembrane region" description="Helical" evidence="7">
    <location>
        <begin position="260"/>
        <end position="278"/>
    </location>
</feature>
<dbReference type="PANTHER" id="PTHR42775">
    <property type="entry name" value="PERMEASE RV2963-RELATED"/>
    <property type="match status" value="1"/>
</dbReference>
<accession>A0A2G9YJY4</accession>